<evidence type="ECO:0000259" key="2">
    <source>
        <dbReference type="PROSITE" id="PS50110"/>
    </source>
</evidence>
<dbReference type="CDD" id="cd17546">
    <property type="entry name" value="REC_hyHK_CKI1_RcsC-like"/>
    <property type="match status" value="1"/>
</dbReference>
<organism evidence="3 4">
    <name type="scientific">Candidatus Nitrosocosmicus franklandianus</name>
    <dbReference type="NCBI Taxonomy" id="1798806"/>
    <lineage>
        <taxon>Archaea</taxon>
        <taxon>Nitrososphaerota</taxon>
        <taxon>Nitrososphaeria</taxon>
        <taxon>Nitrososphaerales</taxon>
        <taxon>Nitrososphaeraceae</taxon>
        <taxon>Candidatus Nitrosocosmicus</taxon>
    </lineage>
</organism>
<dbReference type="InterPro" id="IPR001789">
    <property type="entry name" value="Sig_transdc_resp-reg_receiver"/>
</dbReference>
<evidence type="ECO:0000256" key="1">
    <source>
        <dbReference type="ARBA" id="ARBA00022553"/>
    </source>
</evidence>
<evidence type="ECO:0000313" key="4">
    <source>
        <dbReference type="Proteomes" id="UP000294299"/>
    </source>
</evidence>
<name>A0A484I4E8_9ARCH</name>
<protein>
    <submittedName>
        <fullName evidence="3">Response regulator</fullName>
    </submittedName>
</protein>
<dbReference type="SMART" id="SM00448">
    <property type="entry name" value="REC"/>
    <property type="match status" value="1"/>
</dbReference>
<proteinExistence type="predicted"/>
<dbReference type="Gene3D" id="3.40.50.2300">
    <property type="match status" value="1"/>
</dbReference>
<dbReference type="InterPro" id="IPR011006">
    <property type="entry name" value="CheY-like_superfamily"/>
</dbReference>
<dbReference type="EMBL" id="LR216287">
    <property type="protein sequence ID" value="VFJ12535.1"/>
    <property type="molecule type" value="Genomic_DNA"/>
</dbReference>
<evidence type="ECO:0000313" key="3">
    <source>
        <dbReference type="EMBL" id="VFJ12535.1"/>
    </source>
</evidence>
<keyword evidence="4" id="KW-1185">Reference proteome</keyword>
<dbReference type="AlphaFoldDB" id="A0A484I4E8"/>
<dbReference type="PANTHER" id="PTHR44591:SF3">
    <property type="entry name" value="RESPONSE REGULATORY DOMAIN-CONTAINING PROTEIN"/>
    <property type="match status" value="1"/>
</dbReference>
<dbReference type="PANTHER" id="PTHR44591">
    <property type="entry name" value="STRESS RESPONSE REGULATOR PROTEIN 1"/>
    <property type="match status" value="1"/>
</dbReference>
<dbReference type="KEGG" id="nfn:NFRAN_0214"/>
<dbReference type="GO" id="GO:0000160">
    <property type="term" value="P:phosphorelay signal transduction system"/>
    <property type="evidence" value="ECO:0007669"/>
    <property type="project" value="InterPro"/>
</dbReference>
<feature type="domain" description="Response regulatory" evidence="2">
    <location>
        <begin position="2"/>
        <end position="118"/>
    </location>
</feature>
<dbReference type="RefSeq" id="WP_134482649.1">
    <property type="nucleotide sequence ID" value="NZ_LR216287.1"/>
</dbReference>
<accession>A0A484I4E8</accession>
<dbReference type="InterPro" id="IPR050595">
    <property type="entry name" value="Bact_response_regulator"/>
</dbReference>
<dbReference type="GeneID" id="39419786"/>
<gene>
    <name evidence="3" type="ORF">NFRAN_0214</name>
</gene>
<sequence length="122" mass="13814">MKVLIVDDNENITEVVKDFFELGNIECKTINNGVEGLAEIQNSNYDLILLDIAIPDYSGLDILDELKNKSIKSKNIVLFTASLFNPEDIEKYSSIGVKEICEKPVSLEKLENIKQKYLFAQN</sequence>
<dbReference type="Pfam" id="PF00072">
    <property type="entry name" value="Response_reg"/>
    <property type="match status" value="1"/>
</dbReference>
<dbReference type="SUPFAM" id="SSF52172">
    <property type="entry name" value="CheY-like"/>
    <property type="match status" value="1"/>
</dbReference>
<dbReference type="OrthoDB" id="9652at2157"/>
<reference evidence="3 4" key="1">
    <citation type="submission" date="2019-02" db="EMBL/GenBank/DDBJ databases">
        <authorList>
            <person name="Lehtovirta-Morley E L."/>
        </authorList>
    </citation>
    <scope>NUCLEOTIDE SEQUENCE [LARGE SCALE GENOMIC DNA]</scope>
    <source>
        <strain evidence="3">NFRAN1</strain>
    </source>
</reference>
<dbReference type="Proteomes" id="UP000294299">
    <property type="component" value="Chromosome NFRAN"/>
</dbReference>
<keyword evidence="1" id="KW-0597">Phosphoprotein</keyword>
<dbReference type="PROSITE" id="PS50110">
    <property type="entry name" value="RESPONSE_REGULATORY"/>
    <property type="match status" value="1"/>
</dbReference>